<dbReference type="Gene3D" id="1.10.630.10">
    <property type="entry name" value="Cytochrome P450"/>
    <property type="match status" value="1"/>
</dbReference>
<comment type="similarity">
    <text evidence="1 7">Belongs to the cytochrome P450 family.</text>
</comment>
<dbReference type="CDD" id="cd20625">
    <property type="entry name" value="CYP164-like"/>
    <property type="match status" value="1"/>
</dbReference>
<keyword evidence="4 7" id="KW-0560">Oxidoreductase</keyword>
<dbReference type="GO" id="GO:0004497">
    <property type="term" value="F:monooxygenase activity"/>
    <property type="evidence" value="ECO:0007669"/>
    <property type="project" value="UniProtKB-KW"/>
</dbReference>
<evidence type="ECO:0000313" key="9">
    <source>
        <dbReference type="Proteomes" id="UP000515728"/>
    </source>
</evidence>
<dbReference type="InterPro" id="IPR036396">
    <property type="entry name" value="Cyt_P450_sf"/>
</dbReference>
<evidence type="ECO:0000256" key="1">
    <source>
        <dbReference type="ARBA" id="ARBA00010617"/>
    </source>
</evidence>
<dbReference type="InterPro" id="IPR017972">
    <property type="entry name" value="Cyt_P450_CS"/>
</dbReference>
<dbReference type="SUPFAM" id="SSF48264">
    <property type="entry name" value="Cytochrome P450"/>
    <property type="match status" value="1"/>
</dbReference>
<dbReference type="KEGG" id="ppel:H6H00_19195"/>
<dbReference type="PRINTS" id="PR00359">
    <property type="entry name" value="BP450"/>
</dbReference>
<keyword evidence="2 7" id="KW-0349">Heme</keyword>
<evidence type="ECO:0000256" key="4">
    <source>
        <dbReference type="ARBA" id="ARBA00023002"/>
    </source>
</evidence>
<keyword evidence="6 7" id="KW-0503">Monooxygenase</keyword>
<dbReference type="RefSeq" id="WP_185717124.1">
    <property type="nucleotide sequence ID" value="NZ_BAAAWI010000001.1"/>
</dbReference>
<dbReference type="PROSITE" id="PS00086">
    <property type="entry name" value="CYTOCHROME_P450"/>
    <property type="match status" value="1"/>
</dbReference>
<name>A0A7G7MC51_9PSEU</name>
<dbReference type="InterPro" id="IPR001128">
    <property type="entry name" value="Cyt_P450"/>
</dbReference>
<keyword evidence="9" id="KW-1185">Reference proteome</keyword>
<proteinExistence type="inferred from homology"/>
<dbReference type="PANTHER" id="PTHR46696">
    <property type="entry name" value="P450, PUTATIVE (EUROFUNG)-RELATED"/>
    <property type="match status" value="1"/>
</dbReference>
<evidence type="ECO:0000256" key="6">
    <source>
        <dbReference type="ARBA" id="ARBA00023033"/>
    </source>
</evidence>
<evidence type="ECO:0000313" key="8">
    <source>
        <dbReference type="EMBL" id="QNG50362.1"/>
    </source>
</evidence>
<sequence length="407" mass="44461">MAAPIDLLIADAVADPHATFAALRDRGPVVWSDTHRAWIITGYDGVAEAFLDSERLSSDRLTPYWARLTPDRAAVLGTTFDVLRGWMVFHDPPRHALLRNPVRRAFTPRQVQRLAPGIERIAAELLDGIAERGECDLKAEFAFPLPALVIADLMGVEGADRHRFKDWSAKLAAIVFGESDNPRRDARAAEGSAEFVDYFSWLVRHRREHPGEDLVSALLAAQAEEGAGELSELELVGACTLLLFAGHETTTNLLANSALALLGRPDQAALLRSRPETVDTAVEELIRFDGPVKTMVRVAARTHERGGVTLERGQTVYLSVAGANRDPAVYDRADDLRLDRVPGRPGISFGQGLHFCLGAALARLETRIAVPALLGRFPDLALTGDDLSWEPQILTRAVRELPVSVGT</sequence>
<reference evidence="8 9" key="1">
    <citation type="submission" date="2020-08" db="EMBL/GenBank/DDBJ databases">
        <authorList>
            <person name="Mo P."/>
        </authorList>
    </citation>
    <scope>NUCLEOTIDE SEQUENCE [LARGE SCALE GENOMIC DNA]</scope>
    <source>
        <strain evidence="8 9">CGMCC 4.1532</strain>
    </source>
</reference>
<dbReference type="Proteomes" id="UP000515728">
    <property type="component" value="Chromosome"/>
</dbReference>
<dbReference type="GO" id="GO:0020037">
    <property type="term" value="F:heme binding"/>
    <property type="evidence" value="ECO:0007669"/>
    <property type="project" value="InterPro"/>
</dbReference>
<keyword evidence="3 7" id="KW-0479">Metal-binding</keyword>
<gene>
    <name evidence="8" type="ORF">H6H00_19195</name>
</gene>
<dbReference type="FunFam" id="1.10.630.10:FF:000018">
    <property type="entry name" value="Cytochrome P450 monooxygenase"/>
    <property type="match status" value="1"/>
</dbReference>
<organism evidence="8 9">
    <name type="scientific">Pseudonocardia petroleophila</name>
    <dbReference type="NCBI Taxonomy" id="37331"/>
    <lineage>
        <taxon>Bacteria</taxon>
        <taxon>Bacillati</taxon>
        <taxon>Actinomycetota</taxon>
        <taxon>Actinomycetes</taxon>
        <taxon>Pseudonocardiales</taxon>
        <taxon>Pseudonocardiaceae</taxon>
        <taxon>Pseudonocardia</taxon>
    </lineage>
</organism>
<dbReference type="AlphaFoldDB" id="A0A7G7MC51"/>
<dbReference type="GO" id="GO:0005506">
    <property type="term" value="F:iron ion binding"/>
    <property type="evidence" value="ECO:0007669"/>
    <property type="project" value="InterPro"/>
</dbReference>
<dbReference type="EMBL" id="CP060131">
    <property type="protein sequence ID" value="QNG50362.1"/>
    <property type="molecule type" value="Genomic_DNA"/>
</dbReference>
<dbReference type="InterPro" id="IPR002397">
    <property type="entry name" value="Cyt_P450_B"/>
</dbReference>
<dbReference type="Pfam" id="PF00067">
    <property type="entry name" value="p450"/>
    <property type="match status" value="1"/>
</dbReference>
<dbReference type="PANTHER" id="PTHR46696:SF1">
    <property type="entry name" value="CYTOCHROME P450 YJIB-RELATED"/>
    <property type="match status" value="1"/>
</dbReference>
<protein>
    <submittedName>
        <fullName evidence="8">Cytochrome P450</fullName>
    </submittedName>
</protein>
<evidence type="ECO:0000256" key="5">
    <source>
        <dbReference type="ARBA" id="ARBA00023004"/>
    </source>
</evidence>
<evidence type="ECO:0000256" key="3">
    <source>
        <dbReference type="ARBA" id="ARBA00022723"/>
    </source>
</evidence>
<dbReference type="GO" id="GO:0016705">
    <property type="term" value="F:oxidoreductase activity, acting on paired donors, with incorporation or reduction of molecular oxygen"/>
    <property type="evidence" value="ECO:0007669"/>
    <property type="project" value="InterPro"/>
</dbReference>
<evidence type="ECO:0000256" key="7">
    <source>
        <dbReference type="RuleBase" id="RU000461"/>
    </source>
</evidence>
<keyword evidence="5 7" id="KW-0408">Iron</keyword>
<evidence type="ECO:0000256" key="2">
    <source>
        <dbReference type="ARBA" id="ARBA00022617"/>
    </source>
</evidence>
<accession>A0A7G7MC51</accession>